<dbReference type="SUPFAM" id="SSF46689">
    <property type="entry name" value="Homeodomain-like"/>
    <property type="match status" value="1"/>
</dbReference>
<dbReference type="PATRIC" id="fig|1423771.3.peg.1178"/>
<dbReference type="Pfam" id="PF00165">
    <property type="entry name" value="HTH_AraC"/>
    <property type="match status" value="1"/>
</dbReference>
<dbReference type="GO" id="GO:0003700">
    <property type="term" value="F:DNA-binding transcription factor activity"/>
    <property type="evidence" value="ECO:0007669"/>
    <property type="project" value="InterPro"/>
</dbReference>
<feature type="domain" description="HTH araC/xylS-type" evidence="3">
    <location>
        <begin position="28"/>
        <end position="90"/>
    </location>
</feature>
<dbReference type="RefSeq" id="WP_056968699.1">
    <property type="nucleotide sequence ID" value="NZ_AZEQ01000024.1"/>
</dbReference>
<organism evidence="4 5">
    <name type="scientific">Limosilactobacillus mucosae DSM 13345</name>
    <dbReference type="NCBI Taxonomy" id="1423771"/>
    <lineage>
        <taxon>Bacteria</taxon>
        <taxon>Bacillati</taxon>
        <taxon>Bacillota</taxon>
        <taxon>Bacilli</taxon>
        <taxon>Lactobacillales</taxon>
        <taxon>Lactobacillaceae</taxon>
        <taxon>Limosilactobacillus</taxon>
    </lineage>
</organism>
<keyword evidence="2" id="KW-0804">Transcription</keyword>
<proteinExistence type="predicted"/>
<evidence type="ECO:0000256" key="1">
    <source>
        <dbReference type="ARBA" id="ARBA00023015"/>
    </source>
</evidence>
<dbReference type="InterPro" id="IPR018060">
    <property type="entry name" value="HTH_AraC"/>
</dbReference>
<evidence type="ECO:0000256" key="2">
    <source>
        <dbReference type="ARBA" id="ARBA00023163"/>
    </source>
</evidence>
<protein>
    <recommendedName>
        <fullName evidence="3">HTH araC/xylS-type domain-containing protein</fullName>
    </recommendedName>
</protein>
<evidence type="ECO:0000259" key="3">
    <source>
        <dbReference type="PROSITE" id="PS01124"/>
    </source>
</evidence>
<keyword evidence="1" id="KW-0805">Transcription regulation</keyword>
<dbReference type="InterPro" id="IPR009057">
    <property type="entry name" value="Homeodomain-like_sf"/>
</dbReference>
<sequence>MQSIGQLFIEHLQKERQAQAGKKSLLTQKIEAALRDHCGQDYSLDDLANNLQRDKFYLAHLYKNETGQTINQYENSYRISRFKSRLLWTD</sequence>
<reference evidence="4 5" key="1">
    <citation type="journal article" date="2015" name="Genome Announc.">
        <title>Expanding the biotechnology potential of lactobacilli through comparative genomics of 213 strains and associated genera.</title>
        <authorList>
            <person name="Sun Z."/>
            <person name="Harris H.M."/>
            <person name="McCann A."/>
            <person name="Guo C."/>
            <person name="Argimon S."/>
            <person name="Zhang W."/>
            <person name="Yang X."/>
            <person name="Jeffery I.B."/>
            <person name="Cooney J.C."/>
            <person name="Kagawa T.F."/>
            <person name="Liu W."/>
            <person name="Song Y."/>
            <person name="Salvetti E."/>
            <person name="Wrobel A."/>
            <person name="Rasinkangas P."/>
            <person name="Parkhill J."/>
            <person name="Rea M.C."/>
            <person name="O'Sullivan O."/>
            <person name="Ritari J."/>
            <person name="Douillard F.P."/>
            <person name="Paul Ross R."/>
            <person name="Yang R."/>
            <person name="Briner A.E."/>
            <person name="Felis G.E."/>
            <person name="de Vos W.M."/>
            <person name="Barrangou R."/>
            <person name="Klaenhammer T.R."/>
            <person name="Caufield P.W."/>
            <person name="Cui Y."/>
            <person name="Zhang H."/>
            <person name="O'Toole P.W."/>
        </authorList>
    </citation>
    <scope>NUCLEOTIDE SEQUENCE [LARGE SCALE GENOMIC DNA]</scope>
    <source>
        <strain evidence="4 5">DSM 13345</strain>
    </source>
</reference>
<evidence type="ECO:0000313" key="5">
    <source>
        <dbReference type="Proteomes" id="UP000050901"/>
    </source>
</evidence>
<dbReference type="PROSITE" id="PS01124">
    <property type="entry name" value="HTH_ARAC_FAMILY_2"/>
    <property type="match status" value="1"/>
</dbReference>
<comment type="caution">
    <text evidence="4">The sequence shown here is derived from an EMBL/GenBank/DDBJ whole genome shotgun (WGS) entry which is preliminary data.</text>
</comment>
<dbReference type="AlphaFoldDB" id="A0A0R1NUQ4"/>
<name>A0A0R1NUQ4_LIMMU</name>
<dbReference type="Proteomes" id="UP000050901">
    <property type="component" value="Unassembled WGS sequence"/>
</dbReference>
<dbReference type="EMBL" id="AZEQ01000024">
    <property type="protein sequence ID" value="KRL23965.1"/>
    <property type="molecule type" value="Genomic_DNA"/>
</dbReference>
<accession>A0A0R1NUQ4</accession>
<gene>
    <name evidence="4" type="ORF">FC47_GL001167</name>
</gene>
<dbReference type="Gene3D" id="1.10.10.60">
    <property type="entry name" value="Homeodomain-like"/>
    <property type="match status" value="1"/>
</dbReference>
<dbReference type="GO" id="GO:0043565">
    <property type="term" value="F:sequence-specific DNA binding"/>
    <property type="evidence" value="ECO:0007669"/>
    <property type="project" value="InterPro"/>
</dbReference>
<evidence type="ECO:0000313" key="4">
    <source>
        <dbReference type="EMBL" id="KRL23965.1"/>
    </source>
</evidence>